<dbReference type="GO" id="GO:0015293">
    <property type="term" value="F:symporter activity"/>
    <property type="evidence" value="ECO:0007669"/>
    <property type="project" value="UniProtKB-KW"/>
</dbReference>
<keyword evidence="5" id="KW-1003">Cell membrane</keyword>
<organism evidence="24 25">
    <name type="scientific">Neogobius melanostomus</name>
    <name type="common">round goby</name>
    <dbReference type="NCBI Taxonomy" id="47308"/>
    <lineage>
        <taxon>Eukaryota</taxon>
        <taxon>Metazoa</taxon>
        <taxon>Chordata</taxon>
        <taxon>Craniata</taxon>
        <taxon>Vertebrata</taxon>
        <taxon>Euteleostomi</taxon>
        <taxon>Actinopterygii</taxon>
        <taxon>Neopterygii</taxon>
        <taxon>Teleostei</taxon>
        <taxon>Neoteleostei</taxon>
        <taxon>Acanthomorphata</taxon>
        <taxon>Gobiaria</taxon>
        <taxon>Gobiiformes</taxon>
        <taxon>Gobioidei</taxon>
        <taxon>Gobiidae</taxon>
        <taxon>Benthophilinae</taxon>
        <taxon>Neogobiini</taxon>
        <taxon>Neogobius</taxon>
    </lineage>
</organism>
<evidence type="ECO:0000256" key="9">
    <source>
        <dbReference type="ARBA" id="ARBA00022837"/>
    </source>
</evidence>
<evidence type="ECO:0000256" key="19">
    <source>
        <dbReference type="ARBA" id="ARBA00042684"/>
    </source>
</evidence>
<evidence type="ECO:0000256" key="21">
    <source>
        <dbReference type="SAM" id="MobiDB-lite"/>
    </source>
</evidence>
<dbReference type="GO" id="GO:0008273">
    <property type="term" value="F:calcium, potassium:sodium antiporter activity"/>
    <property type="evidence" value="ECO:0007669"/>
    <property type="project" value="TreeGrafter"/>
</dbReference>
<evidence type="ECO:0000256" key="13">
    <source>
        <dbReference type="ARBA" id="ARBA00023136"/>
    </source>
</evidence>
<dbReference type="GO" id="GO:0006874">
    <property type="term" value="P:intracellular calcium ion homeostasis"/>
    <property type="evidence" value="ECO:0007669"/>
    <property type="project" value="TreeGrafter"/>
</dbReference>
<dbReference type="GO" id="GO:0007601">
    <property type="term" value="P:visual perception"/>
    <property type="evidence" value="ECO:0007669"/>
    <property type="project" value="UniProtKB-KW"/>
</dbReference>
<evidence type="ECO:0000256" key="1">
    <source>
        <dbReference type="ARBA" id="ARBA00004651"/>
    </source>
</evidence>
<evidence type="ECO:0000256" key="7">
    <source>
        <dbReference type="ARBA" id="ARBA00022606"/>
    </source>
</evidence>
<evidence type="ECO:0000256" key="6">
    <source>
        <dbReference type="ARBA" id="ARBA00022568"/>
    </source>
</evidence>
<keyword evidence="8 22" id="KW-0812">Transmembrane</keyword>
<evidence type="ECO:0000256" key="4">
    <source>
        <dbReference type="ARBA" id="ARBA00022449"/>
    </source>
</evidence>
<feature type="region of interest" description="Disordered" evidence="21">
    <location>
        <begin position="33"/>
        <end position="58"/>
    </location>
</feature>
<comment type="similarity">
    <text evidence="2">Belongs to the Ca(2+):cation antiporter (CaCA) (TC 2.A.19) family. SLC24A subfamily.</text>
</comment>
<keyword evidence="4" id="KW-0050">Antiport</keyword>
<keyword evidence="25" id="KW-1185">Reference proteome</keyword>
<evidence type="ECO:0000256" key="3">
    <source>
        <dbReference type="ARBA" id="ARBA00022448"/>
    </source>
</evidence>
<keyword evidence="9" id="KW-0106">Calcium</keyword>
<sequence length="150" mass="16393">DCLRLGRTWGLQRGQRRYQQKGLLFHMGQKPPHVTPTPLPAPSEPPTSPASPGDAPHIKGEYPEDIFSIEDRRRGWVFLHVLGMMYMFVSLAIVCDEFFVPALGVITDKLAISDDVAGATFMAAGAQLQSSSLHSSACSLLTVMWGLALL</sequence>
<comment type="function">
    <text evidence="20">Calcium, potassium:sodium antiporter that transports 1 Ca(2+) and 1 K(+) in exchange for 4 Na(+). Critical component of the visual transduction cascade, controlling the calcium concentration of outer segments during light and darkness. Light causes a rapid lowering of cytosolic free calcium in the outer segment of both retinal rod and cone photoreceptors and the light-induced lowering of calcium is caused by extrusion via this protein which plays a key role in the process of light adaptation.</text>
</comment>
<evidence type="ECO:0000256" key="11">
    <source>
        <dbReference type="ARBA" id="ARBA00022989"/>
    </source>
</evidence>
<evidence type="ECO:0000313" key="24">
    <source>
        <dbReference type="Ensembl" id="ENSNMLP00000005327.1"/>
    </source>
</evidence>
<dbReference type="PANTHER" id="PTHR10846">
    <property type="entry name" value="SODIUM/POTASSIUM/CALCIUM EXCHANGER"/>
    <property type="match status" value="1"/>
</dbReference>
<dbReference type="Pfam" id="PF01699">
    <property type="entry name" value="Na_Ca_ex"/>
    <property type="match status" value="1"/>
</dbReference>
<evidence type="ECO:0000256" key="14">
    <source>
        <dbReference type="ARBA" id="ARBA00023305"/>
    </source>
</evidence>
<feature type="transmembrane region" description="Helical" evidence="22">
    <location>
        <begin position="76"/>
        <end position="94"/>
    </location>
</feature>
<dbReference type="GO" id="GO:0060292">
    <property type="term" value="P:long-term synaptic depression"/>
    <property type="evidence" value="ECO:0007669"/>
    <property type="project" value="TreeGrafter"/>
</dbReference>
<evidence type="ECO:0000256" key="12">
    <source>
        <dbReference type="ARBA" id="ARBA00023065"/>
    </source>
</evidence>
<dbReference type="InterPro" id="IPR004837">
    <property type="entry name" value="NaCa_Exmemb"/>
</dbReference>
<keyword evidence="6" id="KW-0109">Calcium transport</keyword>
<dbReference type="GO" id="GO:0005886">
    <property type="term" value="C:plasma membrane"/>
    <property type="evidence" value="ECO:0007669"/>
    <property type="project" value="UniProtKB-SubCell"/>
</dbReference>
<dbReference type="PANTHER" id="PTHR10846:SF36">
    <property type="entry name" value="SODIUM_POTASSIUM_CALCIUM EXCHANGER 1"/>
    <property type="match status" value="1"/>
</dbReference>
<keyword evidence="11 22" id="KW-1133">Transmembrane helix</keyword>
<dbReference type="Ensembl" id="ENSNMLT00000006125.1">
    <property type="protein sequence ID" value="ENSNMLP00000005327.1"/>
    <property type="gene ID" value="ENSNMLG00000003902.1"/>
</dbReference>
<dbReference type="AlphaFoldDB" id="A0A8C6SDP7"/>
<keyword evidence="12" id="KW-0406">Ion transport</keyword>
<feature type="domain" description="Sodium/calcium exchanger membrane region" evidence="23">
    <location>
        <begin position="81"/>
        <end position="128"/>
    </location>
</feature>
<evidence type="ECO:0000259" key="23">
    <source>
        <dbReference type="Pfam" id="PF01699"/>
    </source>
</evidence>
<dbReference type="GO" id="GO:0060291">
    <property type="term" value="P:long-term synaptic potentiation"/>
    <property type="evidence" value="ECO:0007669"/>
    <property type="project" value="TreeGrafter"/>
</dbReference>
<evidence type="ECO:0000256" key="16">
    <source>
        <dbReference type="ARBA" id="ARBA00040585"/>
    </source>
</evidence>
<evidence type="ECO:0000313" key="25">
    <source>
        <dbReference type="Proteomes" id="UP000694523"/>
    </source>
</evidence>
<accession>A0A8C6SDP7</accession>
<evidence type="ECO:0000256" key="18">
    <source>
        <dbReference type="ARBA" id="ARBA00042297"/>
    </source>
</evidence>
<evidence type="ECO:0000256" key="5">
    <source>
        <dbReference type="ARBA" id="ARBA00022475"/>
    </source>
</evidence>
<keyword evidence="7" id="KW-0716">Sensory transduction</keyword>
<dbReference type="GO" id="GO:0005262">
    <property type="term" value="F:calcium channel activity"/>
    <property type="evidence" value="ECO:0007669"/>
    <property type="project" value="TreeGrafter"/>
</dbReference>
<feature type="compositionally biased region" description="Pro residues" evidence="21">
    <location>
        <begin position="33"/>
        <end position="49"/>
    </location>
</feature>
<keyword evidence="10" id="KW-0769">Symport</keyword>
<keyword evidence="3" id="KW-0813">Transport</keyword>
<evidence type="ECO:0000256" key="10">
    <source>
        <dbReference type="ARBA" id="ARBA00022847"/>
    </source>
</evidence>
<protein>
    <recommendedName>
        <fullName evidence="16">Sodium/potassium/calcium exchanger 1</fullName>
    </recommendedName>
    <alternativeName>
        <fullName evidence="17">Na(+)/K(+)/Ca(2+)-exchange protein 1</fullName>
    </alternativeName>
    <alternativeName>
        <fullName evidence="18">Retinal rod Na-Ca+K exchanger</fullName>
    </alternativeName>
    <alternativeName>
        <fullName evidence="19">Solute carrier family 24 member 1</fullName>
    </alternativeName>
</protein>
<evidence type="ECO:0000256" key="8">
    <source>
        <dbReference type="ARBA" id="ARBA00022692"/>
    </source>
</evidence>
<comment type="catalytic activity">
    <reaction evidence="15">
        <text>Ca(2+)(out) + K(+)(out) + 4 Na(+)(in) = Ca(2+)(in) + K(+)(in) + 4 Na(+)(out)</text>
        <dbReference type="Rhea" id="RHEA:69967"/>
        <dbReference type="ChEBI" id="CHEBI:29101"/>
        <dbReference type="ChEBI" id="CHEBI:29103"/>
        <dbReference type="ChEBI" id="CHEBI:29108"/>
    </reaction>
</comment>
<name>A0A8C6SDP7_9GOBI</name>
<reference evidence="24" key="2">
    <citation type="submission" date="2025-09" db="UniProtKB">
        <authorList>
            <consortium name="Ensembl"/>
        </authorList>
    </citation>
    <scope>IDENTIFICATION</scope>
</reference>
<evidence type="ECO:0000256" key="17">
    <source>
        <dbReference type="ARBA" id="ARBA00042035"/>
    </source>
</evidence>
<dbReference type="Proteomes" id="UP000694523">
    <property type="component" value="Unplaced"/>
</dbReference>
<comment type="subcellular location">
    <subcellularLocation>
        <location evidence="1">Cell membrane</location>
        <topology evidence="1">Multi-pass membrane protein</topology>
    </subcellularLocation>
</comment>
<evidence type="ECO:0000256" key="20">
    <source>
        <dbReference type="ARBA" id="ARBA00045976"/>
    </source>
</evidence>
<keyword evidence="14" id="KW-0844">Vision</keyword>
<proteinExistence type="inferred from homology"/>
<evidence type="ECO:0000256" key="2">
    <source>
        <dbReference type="ARBA" id="ARBA00005364"/>
    </source>
</evidence>
<reference evidence="24" key="1">
    <citation type="submission" date="2025-08" db="UniProtKB">
        <authorList>
            <consortium name="Ensembl"/>
        </authorList>
    </citation>
    <scope>IDENTIFICATION</scope>
</reference>
<evidence type="ECO:0000256" key="15">
    <source>
        <dbReference type="ARBA" id="ARBA00033627"/>
    </source>
</evidence>
<keyword evidence="13 22" id="KW-0472">Membrane</keyword>
<evidence type="ECO:0000256" key="22">
    <source>
        <dbReference type="SAM" id="Phobius"/>
    </source>
</evidence>
<dbReference type="InterPro" id="IPR004481">
    <property type="entry name" value="K/Na/Ca-exchanger"/>
</dbReference>